<dbReference type="PANTHER" id="PTHR23342:SF0">
    <property type="entry name" value="N-ACETYLGLUTAMATE SYNTHASE, MITOCHONDRIAL"/>
    <property type="match status" value="1"/>
</dbReference>
<evidence type="ECO:0000259" key="5">
    <source>
        <dbReference type="Pfam" id="PF00696"/>
    </source>
</evidence>
<proteinExistence type="predicted"/>
<sequence length="205" mass="22773">MLTRFLYLDEQCLEDLLFVDYLARILKQLAAPLVLVHGSGGRAEQLLEAEGYVPRREKGVLVVQSAREQMLIERGIRETNQRLVAELSERLVPAVGIQGTDRGLLRRECDGTLKVGRVDWLRTLLAQGIWPVLSTLAREHAQAVEVNPAEMLSALAKAWPLDAAQVLLLADPKTHQPAAADVAHHLLQEGIPLWVGPLEALRKLH</sequence>
<evidence type="ECO:0000256" key="2">
    <source>
        <dbReference type="ARBA" id="ARBA00013065"/>
    </source>
</evidence>
<dbReference type="GO" id="GO:0003991">
    <property type="term" value="F:acetylglutamate kinase activity"/>
    <property type="evidence" value="ECO:0007669"/>
    <property type="project" value="UniProtKB-EC"/>
</dbReference>
<dbReference type="PANTHER" id="PTHR23342">
    <property type="entry name" value="N-ACETYLGLUTAMATE SYNTHASE"/>
    <property type="match status" value="1"/>
</dbReference>
<evidence type="ECO:0000256" key="4">
    <source>
        <dbReference type="ARBA" id="ARBA00048141"/>
    </source>
</evidence>
<keyword evidence="3" id="KW-0808">Transferase</keyword>
<evidence type="ECO:0000256" key="1">
    <source>
        <dbReference type="ARBA" id="ARBA00004828"/>
    </source>
</evidence>
<dbReference type="Gene3D" id="3.40.1160.10">
    <property type="entry name" value="Acetylglutamate kinase-like"/>
    <property type="match status" value="1"/>
</dbReference>
<name>A0A7V2B0C0_RHOMR</name>
<dbReference type="EC" id="2.7.2.8" evidence="2"/>
<protein>
    <recommendedName>
        <fullName evidence="2">acetylglutamate kinase</fullName>
        <ecNumber evidence="2">2.7.2.8</ecNumber>
    </recommendedName>
</protein>
<dbReference type="EMBL" id="DSGB01000004">
    <property type="protein sequence ID" value="HER95969.1"/>
    <property type="molecule type" value="Genomic_DNA"/>
</dbReference>
<organism evidence="6">
    <name type="scientific">Rhodothermus marinus</name>
    <name type="common">Rhodothermus obamensis</name>
    <dbReference type="NCBI Taxonomy" id="29549"/>
    <lineage>
        <taxon>Bacteria</taxon>
        <taxon>Pseudomonadati</taxon>
        <taxon>Rhodothermota</taxon>
        <taxon>Rhodothermia</taxon>
        <taxon>Rhodothermales</taxon>
        <taxon>Rhodothermaceae</taxon>
        <taxon>Rhodothermus</taxon>
    </lineage>
</organism>
<dbReference type="AlphaFoldDB" id="A0A7V2B0C0"/>
<reference evidence="6" key="1">
    <citation type="journal article" date="2020" name="mSystems">
        <title>Genome- and Community-Level Interaction Insights into Carbon Utilization and Element Cycling Functions of Hydrothermarchaeota in Hydrothermal Sediment.</title>
        <authorList>
            <person name="Zhou Z."/>
            <person name="Liu Y."/>
            <person name="Xu W."/>
            <person name="Pan J."/>
            <person name="Luo Z.H."/>
            <person name="Li M."/>
        </authorList>
    </citation>
    <scope>NUCLEOTIDE SEQUENCE [LARGE SCALE GENOMIC DNA]</scope>
    <source>
        <strain evidence="6">SpSt-143</strain>
    </source>
</reference>
<dbReference type="InterPro" id="IPR036393">
    <property type="entry name" value="AceGlu_kinase-like_sf"/>
</dbReference>
<dbReference type="Pfam" id="PF00696">
    <property type="entry name" value="AA_kinase"/>
    <property type="match status" value="1"/>
</dbReference>
<comment type="caution">
    <text evidence="6">The sequence shown here is derived from an EMBL/GenBank/DDBJ whole genome shotgun (WGS) entry which is preliminary data.</text>
</comment>
<dbReference type="SUPFAM" id="SSF53633">
    <property type="entry name" value="Carbamate kinase-like"/>
    <property type="match status" value="1"/>
</dbReference>
<dbReference type="GO" id="GO:0006526">
    <property type="term" value="P:L-arginine biosynthetic process"/>
    <property type="evidence" value="ECO:0007669"/>
    <property type="project" value="TreeGrafter"/>
</dbReference>
<evidence type="ECO:0000313" key="6">
    <source>
        <dbReference type="EMBL" id="HER95969.1"/>
    </source>
</evidence>
<feature type="domain" description="Aspartate/glutamate/uridylate kinase" evidence="5">
    <location>
        <begin position="19"/>
        <end position="137"/>
    </location>
</feature>
<accession>A0A7V2B0C0</accession>
<evidence type="ECO:0000256" key="3">
    <source>
        <dbReference type="ARBA" id="ARBA00022679"/>
    </source>
</evidence>
<dbReference type="InterPro" id="IPR001048">
    <property type="entry name" value="Asp/Glu/Uridylate_kinase"/>
</dbReference>
<comment type="catalytic activity">
    <reaction evidence="4">
        <text>N-acetyl-L-glutamate + ATP = N-acetyl-L-glutamyl 5-phosphate + ADP</text>
        <dbReference type="Rhea" id="RHEA:14629"/>
        <dbReference type="ChEBI" id="CHEBI:30616"/>
        <dbReference type="ChEBI" id="CHEBI:44337"/>
        <dbReference type="ChEBI" id="CHEBI:57936"/>
        <dbReference type="ChEBI" id="CHEBI:456216"/>
        <dbReference type="EC" id="2.7.2.8"/>
    </reaction>
</comment>
<comment type="pathway">
    <text evidence="1">Amino-acid biosynthesis; L-arginine biosynthesis; N(2)-acetyl-L-ornithine from L-glutamate: step 2/4.</text>
</comment>
<gene>
    <name evidence="6" type="ORF">ENO59_05570</name>
</gene>